<keyword evidence="3" id="KW-0238">DNA-binding</keyword>
<evidence type="ECO:0000256" key="1">
    <source>
        <dbReference type="ARBA" id="ARBA00009913"/>
    </source>
</evidence>
<evidence type="ECO:0000259" key="6">
    <source>
        <dbReference type="PROSITE" id="PS51736"/>
    </source>
</evidence>
<keyword evidence="4" id="KW-0233">DNA recombination</keyword>
<feature type="domain" description="Resolvase/invertase-type recombinase catalytic" evidence="6">
    <location>
        <begin position="2"/>
        <end position="158"/>
    </location>
</feature>
<dbReference type="InterPro" id="IPR006120">
    <property type="entry name" value="Resolvase_HTH_dom"/>
</dbReference>
<dbReference type="CDD" id="cd03767">
    <property type="entry name" value="SR_Res_par"/>
    <property type="match status" value="1"/>
</dbReference>
<comment type="similarity">
    <text evidence="1">Belongs to the site-specific recombinase resolvase family.</text>
</comment>
<dbReference type="Pfam" id="PF00239">
    <property type="entry name" value="Resolvase"/>
    <property type="match status" value="1"/>
</dbReference>
<gene>
    <name evidence="7" type="ORF">KDW95_06890</name>
</gene>
<dbReference type="Proteomes" id="UP001058461">
    <property type="component" value="Chromosome"/>
</dbReference>
<evidence type="ECO:0000313" key="7">
    <source>
        <dbReference type="EMBL" id="UTW13372.1"/>
    </source>
</evidence>
<dbReference type="Gene3D" id="3.40.50.1390">
    <property type="entry name" value="Resolvase, N-terminal catalytic domain"/>
    <property type="match status" value="1"/>
</dbReference>
<accession>A0ABY5HNL6</accession>
<dbReference type="SUPFAM" id="SSF53041">
    <property type="entry name" value="Resolvase-like"/>
    <property type="match status" value="1"/>
</dbReference>
<dbReference type="EMBL" id="CP073347">
    <property type="protein sequence ID" value="UTW13372.1"/>
    <property type="molecule type" value="Genomic_DNA"/>
</dbReference>
<dbReference type="InterPro" id="IPR006118">
    <property type="entry name" value="Recombinase_CS"/>
</dbReference>
<evidence type="ECO:0000256" key="3">
    <source>
        <dbReference type="ARBA" id="ARBA00023125"/>
    </source>
</evidence>
<organism evidence="7 8">
    <name type="scientific">Marinobacterium rhizophilum</name>
    <dbReference type="NCBI Taxonomy" id="420402"/>
    <lineage>
        <taxon>Bacteria</taxon>
        <taxon>Pseudomonadati</taxon>
        <taxon>Pseudomonadota</taxon>
        <taxon>Gammaproteobacteria</taxon>
        <taxon>Oceanospirillales</taxon>
        <taxon>Oceanospirillaceae</taxon>
        <taxon>Marinobacterium</taxon>
    </lineage>
</organism>
<dbReference type="PROSITE" id="PS00397">
    <property type="entry name" value="RECOMBINASES_1"/>
    <property type="match status" value="1"/>
</dbReference>
<dbReference type="InterPro" id="IPR050639">
    <property type="entry name" value="SSR_resolvase"/>
</dbReference>
<feature type="active site" description="O-(5'-phospho-DNA)-serine intermediate" evidence="5">
    <location>
        <position position="10"/>
    </location>
</feature>
<evidence type="ECO:0000256" key="5">
    <source>
        <dbReference type="PROSITE-ProRule" id="PRU10137"/>
    </source>
</evidence>
<dbReference type="PANTHER" id="PTHR30461">
    <property type="entry name" value="DNA-INVERTASE FROM LAMBDOID PROPHAGE"/>
    <property type="match status" value="1"/>
</dbReference>
<dbReference type="RefSeq" id="WP_255855553.1">
    <property type="nucleotide sequence ID" value="NZ_CP073347.1"/>
</dbReference>
<evidence type="ECO:0000313" key="8">
    <source>
        <dbReference type="Proteomes" id="UP001058461"/>
    </source>
</evidence>
<evidence type="ECO:0000256" key="2">
    <source>
        <dbReference type="ARBA" id="ARBA00022908"/>
    </source>
</evidence>
<sequence length="212" mass="23933">MFIRAYLRASTEDQNAARARDQLTRFAEEHGQRIASYYIENVSGASLARPELHRLLSDAQPGDILLLEQVDRLTRLKDSDWQQLKRLIEDRQLSVVAMDLPTSYAAMSVQSGIDDFMKAMLKAINTMMLDMLAAIARKDFEDRRRRQAQGIEQAKQGGKYKGRKADTKKHLKVIELRDKGCSLNEVAELTGYSKATVCRILAQVKEAESATG</sequence>
<dbReference type="PANTHER" id="PTHR30461:SF25">
    <property type="entry name" value="RESOLVASE-RELATED"/>
    <property type="match status" value="1"/>
</dbReference>
<dbReference type="PROSITE" id="PS51736">
    <property type="entry name" value="RECOMBINASES_3"/>
    <property type="match status" value="1"/>
</dbReference>
<keyword evidence="8" id="KW-1185">Reference proteome</keyword>
<name>A0ABY5HNL6_9GAMM</name>
<evidence type="ECO:0000256" key="4">
    <source>
        <dbReference type="ARBA" id="ARBA00023172"/>
    </source>
</evidence>
<dbReference type="InterPro" id="IPR036162">
    <property type="entry name" value="Resolvase-like_N_sf"/>
</dbReference>
<dbReference type="SMART" id="SM00857">
    <property type="entry name" value="Resolvase"/>
    <property type="match status" value="1"/>
</dbReference>
<protein>
    <submittedName>
        <fullName evidence="7">Recombinase family protein</fullName>
    </submittedName>
</protein>
<keyword evidence="2" id="KW-0229">DNA integration</keyword>
<dbReference type="InterPro" id="IPR006119">
    <property type="entry name" value="Resolv_N"/>
</dbReference>
<dbReference type="Pfam" id="PF02796">
    <property type="entry name" value="HTH_7"/>
    <property type="match status" value="1"/>
</dbReference>
<proteinExistence type="inferred from homology"/>
<reference evidence="7" key="1">
    <citation type="submission" date="2021-04" db="EMBL/GenBank/DDBJ databases">
        <title>Oceanospirillales bacteria with DddD are important DMSP degraders in coastal seawater.</title>
        <authorList>
            <person name="Liu J."/>
        </authorList>
    </citation>
    <scope>NUCLEOTIDE SEQUENCE</scope>
    <source>
        <strain evidence="7">D13-1</strain>
    </source>
</reference>